<keyword evidence="5 7" id="KW-1133">Transmembrane helix</keyword>
<comment type="subcellular location">
    <subcellularLocation>
        <location evidence="1">Cell membrane</location>
        <topology evidence="1">Multi-pass membrane protein</topology>
    </subcellularLocation>
</comment>
<dbReference type="EMBL" id="LC145113">
    <property type="protein sequence ID" value="BAU79770.1"/>
    <property type="molecule type" value="Genomic_DNA"/>
</dbReference>
<keyword evidence="4 7" id="KW-0812">Transmembrane</keyword>
<evidence type="ECO:0000256" key="6">
    <source>
        <dbReference type="ARBA" id="ARBA00023136"/>
    </source>
</evidence>
<keyword evidence="6 7" id="KW-0472">Membrane</keyword>
<protein>
    <submittedName>
        <fullName evidence="9">Putative fimbrial assembly protein PilC2</fullName>
    </submittedName>
</protein>
<sequence length="279" mass="31612">MTDFYYEGYLKGKKVKGSIQAPDKTSALKKLKEEGIIPTSISPKRDILSVQLFTRKPSTDEIAFSLMQIYTLLKNGLPLTKVLELVSSQVENQLLSSVLLKIKSDVESGKNLSEAFKESKVFPDFLPVMLQSASTGENLEFVFEISADFMFKISQIKSKIISSLIYPSVIISFSVISVFVAVEFVVPKIVAVLENFGKEPPLITKMMLYFSKVLKILFYLSPLIVLLFIFKNKLIKKIHYDKLLLSIPVLGKIILYFNLSRFSKILSMTLSQTHRYNNP</sequence>
<comment type="similarity">
    <text evidence="2">Belongs to the GSP F family.</text>
</comment>
<keyword evidence="3" id="KW-1003">Cell membrane</keyword>
<proteinExistence type="inferred from homology"/>
<dbReference type="GO" id="GO:0005886">
    <property type="term" value="C:plasma membrane"/>
    <property type="evidence" value="ECO:0007669"/>
    <property type="project" value="UniProtKB-SubCell"/>
</dbReference>
<dbReference type="Gene3D" id="1.20.81.30">
    <property type="entry name" value="Type II secretion system (T2SS), domain F"/>
    <property type="match status" value="1"/>
</dbReference>
<reference evidence="9" key="1">
    <citation type="journal article" date="2016" name="Microbes Environ.">
        <title>In Situ Gene Expression Responsible for Sulfide Oxidation and CO2 Fixation of an Uncultured Large Sausage-Shaped Aquificae Bacterium in a Sulfidic Hot Spring.</title>
        <authorList>
            <person name="Tamazawa S."/>
            <person name="Yamamoto K."/>
            <person name="Takasaki K."/>
            <person name="Mitani Y."/>
            <person name="Hanada S."/>
            <person name="Kamagata Y."/>
            <person name="Tamaki H."/>
        </authorList>
    </citation>
    <scope>NUCLEOTIDE SEQUENCE</scope>
</reference>
<evidence type="ECO:0000256" key="4">
    <source>
        <dbReference type="ARBA" id="ARBA00022692"/>
    </source>
</evidence>
<feature type="transmembrane region" description="Helical" evidence="7">
    <location>
        <begin position="242"/>
        <end position="259"/>
    </location>
</feature>
<dbReference type="PRINTS" id="PR00812">
    <property type="entry name" value="BCTERIALGSPF"/>
</dbReference>
<feature type="transmembrane region" description="Helical" evidence="7">
    <location>
        <begin position="206"/>
        <end position="230"/>
    </location>
</feature>
<dbReference type="InterPro" id="IPR003004">
    <property type="entry name" value="GspF/PilC"/>
</dbReference>
<evidence type="ECO:0000256" key="1">
    <source>
        <dbReference type="ARBA" id="ARBA00004651"/>
    </source>
</evidence>
<feature type="domain" description="Type II secretion system protein GspF" evidence="8">
    <location>
        <begin position="67"/>
        <end position="187"/>
    </location>
</feature>
<dbReference type="PANTHER" id="PTHR30012">
    <property type="entry name" value="GENERAL SECRETION PATHWAY PROTEIN"/>
    <property type="match status" value="1"/>
</dbReference>
<evidence type="ECO:0000256" key="2">
    <source>
        <dbReference type="ARBA" id="ARBA00005745"/>
    </source>
</evidence>
<dbReference type="AlphaFoldDB" id="A0A146JB06"/>
<dbReference type="InterPro" id="IPR018076">
    <property type="entry name" value="T2SS_GspF_dom"/>
</dbReference>
<evidence type="ECO:0000259" key="8">
    <source>
        <dbReference type="Pfam" id="PF00482"/>
    </source>
</evidence>
<evidence type="ECO:0000313" key="9">
    <source>
        <dbReference type="EMBL" id="BAU79770.1"/>
    </source>
</evidence>
<dbReference type="PANTHER" id="PTHR30012:SF0">
    <property type="entry name" value="TYPE II SECRETION SYSTEM PROTEIN F-RELATED"/>
    <property type="match status" value="1"/>
</dbReference>
<organism evidence="9">
    <name type="scientific">uncultured Aquificaceae bacterium</name>
    <dbReference type="NCBI Taxonomy" id="374108"/>
    <lineage>
        <taxon>Bacteria</taxon>
        <taxon>Pseudomonadati</taxon>
        <taxon>Aquificota</taxon>
        <taxon>Aquificia</taxon>
        <taxon>Aquificales</taxon>
        <taxon>Aquificaceae</taxon>
        <taxon>environmental samples</taxon>
    </lineage>
</organism>
<evidence type="ECO:0000256" key="5">
    <source>
        <dbReference type="ARBA" id="ARBA00022989"/>
    </source>
</evidence>
<feature type="transmembrane region" description="Helical" evidence="7">
    <location>
        <begin position="164"/>
        <end position="186"/>
    </location>
</feature>
<dbReference type="Pfam" id="PF00482">
    <property type="entry name" value="T2SSF"/>
    <property type="match status" value="1"/>
</dbReference>
<evidence type="ECO:0000256" key="3">
    <source>
        <dbReference type="ARBA" id="ARBA00022475"/>
    </source>
</evidence>
<accession>A0A146JB06</accession>
<name>A0A146JB06_9AQUI</name>
<evidence type="ECO:0000256" key="7">
    <source>
        <dbReference type="SAM" id="Phobius"/>
    </source>
</evidence>
<dbReference type="InterPro" id="IPR042094">
    <property type="entry name" value="T2SS_GspF_sf"/>
</dbReference>